<dbReference type="PROSITE" id="PS50052">
    <property type="entry name" value="GUANYLATE_KINASE_2"/>
    <property type="match status" value="1"/>
</dbReference>
<evidence type="ECO:0000313" key="8">
    <source>
        <dbReference type="EMBL" id="CAK9269190.1"/>
    </source>
</evidence>
<evidence type="ECO:0000256" key="3">
    <source>
        <dbReference type="ARBA" id="ARBA00022679"/>
    </source>
</evidence>
<dbReference type="InterPro" id="IPR017665">
    <property type="entry name" value="Guanylate_kinase"/>
</dbReference>
<evidence type="ECO:0000256" key="4">
    <source>
        <dbReference type="ARBA" id="ARBA00022741"/>
    </source>
</evidence>
<keyword evidence="6" id="KW-0067">ATP-binding</keyword>
<keyword evidence="9" id="KW-1185">Reference proteome</keyword>
<gene>
    <name evidence="8" type="ORF">CSSPJE1EN1_LOCUS14668</name>
</gene>
<evidence type="ECO:0000256" key="1">
    <source>
        <dbReference type="ARBA" id="ARBA00005790"/>
    </source>
</evidence>
<accession>A0ABP0WTU0</accession>
<dbReference type="Proteomes" id="UP001497444">
    <property type="component" value="Chromosome 2"/>
</dbReference>
<dbReference type="SUPFAM" id="SSF52540">
    <property type="entry name" value="P-loop containing nucleoside triphosphate hydrolases"/>
    <property type="match status" value="1"/>
</dbReference>
<dbReference type="SMART" id="SM00072">
    <property type="entry name" value="GuKc"/>
    <property type="match status" value="1"/>
</dbReference>
<dbReference type="CDD" id="cd00071">
    <property type="entry name" value="GMPK"/>
    <property type="match status" value="1"/>
</dbReference>
<comment type="similarity">
    <text evidence="1">Belongs to the guanylate kinase family.</text>
</comment>
<keyword evidence="5" id="KW-0418">Kinase</keyword>
<keyword evidence="3" id="KW-0808">Transferase</keyword>
<feature type="non-terminal residue" evidence="8">
    <location>
        <position position="1"/>
    </location>
</feature>
<evidence type="ECO:0000256" key="6">
    <source>
        <dbReference type="ARBA" id="ARBA00022840"/>
    </source>
</evidence>
<dbReference type="PROSITE" id="PS00856">
    <property type="entry name" value="GUANYLATE_KINASE_1"/>
    <property type="match status" value="1"/>
</dbReference>
<dbReference type="Gene3D" id="3.40.50.300">
    <property type="entry name" value="P-loop containing nucleotide triphosphate hydrolases"/>
    <property type="match status" value="1"/>
</dbReference>
<sequence length="429" mass="48433">MRFVVVCDYIWEYLQLQDQISTILIILTAMMQLLKTSSYWFDQFSIYFHPLIENQEWSNESFLGHCPSPRSLHTATCVGDKIVVFGGHEDNSAKNDVYILDTVTHRWAKPKVFGTPPSPRCAHSAVLIDGERILIYGGRDSMAKGDIWFLEVNTAFVRLQSKLLNMEVVAWSKGVTGKAPRPVVICGPSGVGKGTLIGKLMKDFPDSFGFSVSHTTRRPREKEQDGVHYHFTQRHTMEKEITERKFLESADVHGNLYGTSWAAVDAVTNSGKTCILDINVQGAQSVKKSPLDAIFVFIKPPYPEEAELRKCLRGRGTESEEQIQKRLRNAKAELERAKDSTLFDHILINAKLDEAYENLKVCHHVDVFDKYAEDVSQHTAKSVWFFSFTFTLMNYELNIHSGPSNALMNTVYSASVTMQKGTKYGGTSI</sequence>
<dbReference type="InterPro" id="IPR008145">
    <property type="entry name" value="GK/Ca_channel_bsu"/>
</dbReference>
<dbReference type="InterPro" id="IPR008144">
    <property type="entry name" value="Guanylate_kin-like_dom"/>
</dbReference>
<feature type="non-terminal residue" evidence="8">
    <location>
        <position position="429"/>
    </location>
</feature>
<dbReference type="EMBL" id="OZ020097">
    <property type="protein sequence ID" value="CAK9269190.1"/>
    <property type="molecule type" value="Genomic_DNA"/>
</dbReference>
<evidence type="ECO:0000256" key="5">
    <source>
        <dbReference type="ARBA" id="ARBA00022777"/>
    </source>
</evidence>
<dbReference type="Pfam" id="PF24681">
    <property type="entry name" value="Kelch_KLHDC2_KLHL20_DRC7"/>
    <property type="match status" value="1"/>
</dbReference>
<dbReference type="EC" id="2.7.4.8" evidence="2"/>
<protein>
    <recommendedName>
        <fullName evidence="2">guanylate kinase</fullName>
        <ecNumber evidence="2">2.7.4.8</ecNumber>
    </recommendedName>
</protein>
<name>A0ABP0WTU0_9BRYO</name>
<dbReference type="InterPro" id="IPR020590">
    <property type="entry name" value="Guanylate_kinase_CS"/>
</dbReference>
<proteinExistence type="inferred from homology"/>
<feature type="domain" description="Guanylate kinase-like" evidence="7">
    <location>
        <begin position="180"/>
        <end position="364"/>
    </location>
</feature>
<reference evidence="8 9" key="1">
    <citation type="submission" date="2024-02" db="EMBL/GenBank/DDBJ databases">
        <authorList>
            <consortium name="ELIXIR-Norway"/>
            <consortium name="Elixir Norway"/>
        </authorList>
    </citation>
    <scope>NUCLEOTIDE SEQUENCE [LARGE SCALE GENOMIC DNA]</scope>
</reference>
<organism evidence="8 9">
    <name type="scientific">Sphagnum jensenii</name>
    <dbReference type="NCBI Taxonomy" id="128206"/>
    <lineage>
        <taxon>Eukaryota</taxon>
        <taxon>Viridiplantae</taxon>
        <taxon>Streptophyta</taxon>
        <taxon>Embryophyta</taxon>
        <taxon>Bryophyta</taxon>
        <taxon>Sphagnophytina</taxon>
        <taxon>Sphagnopsida</taxon>
        <taxon>Sphagnales</taxon>
        <taxon>Sphagnaceae</taxon>
        <taxon>Sphagnum</taxon>
    </lineage>
</organism>
<dbReference type="Gene3D" id="2.120.10.80">
    <property type="entry name" value="Kelch-type beta propeller"/>
    <property type="match status" value="1"/>
</dbReference>
<dbReference type="PANTHER" id="PTHR23117:SF13">
    <property type="entry name" value="GUANYLATE KINASE"/>
    <property type="match status" value="1"/>
</dbReference>
<evidence type="ECO:0000313" key="9">
    <source>
        <dbReference type="Proteomes" id="UP001497444"/>
    </source>
</evidence>
<evidence type="ECO:0000256" key="2">
    <source>
        <dbReference type="ARBA" id="ARBA00012961"/>
    </source>
</evidence>
<dbReference type="Pfam" id="PF00625">
    <property type="entry name" value="Guanylate_kin"/>
    <property type="match status" value="1"/>
</dbReference>
<dbReference type="SUPFAM" id="SSF117281">
    <property type="entry name" value="Kelch motif"/>
    <property type="match status" value="1"/>
</dbReference>
<dbReference type="InterPro" id="IPR015915">
    <property type="entry name" value="Kelch-typ_b-propeller"/>
</dbReference>
<dbReference type="NCBIfam" id="TIGR03263">
    <property type="entry name" value="guanyl_kin"/>
    <property type="match status" value="1"/>
</dbReference>
<keyword evidence="4" id="KW-0547">Nucleotide-binding</keyword>
<dbReference type="Gene3D" id="3.30.63.10">
    <property type="entry name" value="Guanylate Kinase phosphate binding domain"/>
    <property type="match status" value="1"/>
</dbReference>
<dbReference type="PANTHER" id="PTHR23117">
    <property type="entry name" value="GUANYLATE KINASE-RELATED"/>
    <property type="match status" value="1"/>
</dbReference>
<dbReference type="InterPro" id="IPR027417">
    <property type="entry name" value="P-loop_NTPase"/>
</dbReference>
<evidence type="ECO:0000259" key="7">
    <source>
        <dbReference type="PROSITE" id="PS50052"/>
    </source>
</evidence>